<name>A0A1S1N5M6_9GAMM</name>
<dbReference type="Proteomes" id="UP000180253">
    <property type="component" value="Unassembled WGS sequence"/>
</dbReference>
<gene>
    <name evidence="1" type="ORF">BIW53_17090</name>
</gene>
<organism evidence="1 2">
    <name type="scientific">Pseudoalteromonas byunsanensis</name>
    <dbReference type="NCBI Taxonomy" id="327939"/>
    <lineage>
        <taxon>Bacteria</taxon>
        <taxon>Pseudomonadati</taxon>
        <taxon>Pseudomonadota</taxon>
        <taxon>Gammaproteobacteria</taxon>
        <taxon>Alteromonadales</taxon>
        <taxon>Pseudoalteromonadaceae</taxon>
        <taxon>Pseudoalteromonas</taxon>
    </lineage>
</organism>
<evidence type="ECO:0000313" key="2">
    <source>
        <dbReference type="Proteomes" id="UP000180253"/>
    </source>
</evidence>
<sequence length="127" mass="14313">MAKNLRSSAEVGVDIANVMASKKLTLETCAAAFNSKYKVEIDKGLKAAMNKDFIQRVKTKDFKVVSKRVEDLCKFLGVDPYVNQKPKRCFEKEFAQVELVIKQRPELEPKIKQLLHSITEIVAVQGA</sequence>
<dbReference type="STRING" id="327939.BIW53_17090"/>
<dbReference type="RefSeq" id="WP_070993232.1">
    <property type="nucleotide sequence ID" value="NZ_CBCSHD010000004.1"/>
</dbReference>
<dbReference type="AlphaFoldDB" id="A0A1S1N5M6"/>
<protein>
    <submittedName>
        <fullName evidence="1">Uncharacterized protein</fullName>
    </submittedName>
</protein>
<dbReference type="EMBL" id="MNAN01000035">
    <property type="protein sequence ID" value="OHU93939.1"/>
    <property type="molecule type" value="Genomic_DNA"/>
</dbReference>
<keyword evidence="2" id="KW-1185">Reference proteome</keyword>
<accession>A0A1S1N5M6</accession>
<dbReference type="OrthoDB" id="9256214at2"/>
<reference evidence="1 2" key="1">
    <citation type="submission" date="2016-10" db="EMBL/GenBank/DDBJ databases">
        <title>Pseudoalteromonas amylolytica sp. nov., isolated from the surface seawater.</title>
        <authorList>
            <person name="Wu Y.-H."/>
            <person name="Cheng H."/>
            <person name="Jin X.-B."/>
            <person name="Wang C.-S."/>
            <person name="Xu X.-W."/>
        </authorList>
    </citation>
    <scope>NUCLEOTIDE SEQUENCE [LARGE SCALE GENOMIC DNA]</scope>
    <source>
        <strain evidence="1 2">JCM 12483</strain>
    </source>
</reference>
<evidence type="ECO:0000313" key="1">
    <source>
        <dbReference type="EMBL" id="OHU93939.1"/>
    </source>
</evidence>
<comment type="caution">
    <text evidence="1">The sequence shown here is derived from an EMBL/GenBank/DDBJ whole genome shotgun (WGS) entry which is preliminary data.</text>
</comment>
<proteinExistence type="predicted"/>